<dbReference type="Gene3D" id="2.40.50.100">
    <property type="match status" value="1"/>
</dbReference>
<dbReference type="AlphaFoldDB" id="A0A9D1F3D5"/>
<evidence type="ECO:0000259" key="2">
    <source>
        <dbReference type="PROSITE" id="PS50968"/>
    </source>
</evidence>
<dbReference type="InterPro" id="IPR000089">
    <property type="entry name" value="Biotin_lipoyl"/>
</dbReference>
<dbReference type="PANTHER" id="PTHR45266">
    <property type="entry name" value="OXALOACETATE DECARBOXYLASE ALPHA CHAIN"/>
    <property type="match status" value="1"/>
</dbReference>
<dbReference type="CDD" id="cd06850">
    <property type="entry name" value="biotinyl_domain"/>
    <property type="match status" value="1"/>
</dbReference>
<dbReference type="Pfam" id="PF00364">
    <property type="entry name" value="Biotin_lipoyl"/>
    <property type="match status" value="1"/>
</dbReference>
<comment type="caution">
    <text evidence="3">The sequence shown here is derived from an EMBL/GenBank/DDBJ whole genome shotgun (WGS) entry which is preliminary data.</text>
</comment>
<dbReference type="PROSITE" id="PS00188">
    <property type="entry name" value="BIOTIN"/>
    <property type="match status" value="1"/>
</dbReference>
<organism evidence="3 4">
    <name type="scientific">Candidatus Scybalocola faecigallinarum</name>
    <dbReference type="NCBI Taxonomy" id="2840941"/>
    <lineage>
        <taxon>Bacteria</taxon>
        <taxon>Bacillati</taxon>
        <taxon>Bacillota</taxon>
        <taxon>Clostridia</taxon>
        <taxon>Lachnospirales</taxon>
        <taxon>Lachnospiraceae</taxon>
        <taxon>Lachnospiraceae incertae sedis</taxon>
        <taxon>Candidatus Scybalocola (ex Gilroy et al. 2021)</taxon>
    </lineage>
</organism>
<dbReference type="Proteomes" id="UP000823927">
    <property type="component" value="Unassembled WGS sequence"/>
</dbReference>
<evidence type="ECO:0000313" key="3">
    <source>
        <dbReference type="EMBL" id="HIS46791.1"/>
    </source>
</evidence>
<dbReference type="InterPro" id="IPR011053">
    <property type="entry name" value="Single_hybrid_motif"/>
</dbReference>
<gene>
    <name evidence="3" type="ORF">IAB46_04360</name>
</gene>
<dbReference type="InterPro" id="IPR001882">
    <property type="entry name" value="Biotin_BS"/>
</dbReference>
<feature type="domain" description="Lipoyl-binding" evidence="2">
    <location>
        <begin position="66"/>
        <end position="137"/>
    </location>
</feature>
<reference evidence="3" key="2">
    <citation type="journal article" date="2021" name="PeerJ">
        <title>Extensive microbial diversity within the chicken gut microbiome revealed by metagenomics and culture.</title>
        <authorList>
            <person name="Gilroy R."/>
            <person name="Ravi A."/>
            <person name="Getino M."/>
            <person name="Pursley I."/>
            <person name="Horton D.L."/>
            <person name="Alikhan N.F."/>
            <person name="Baker D."/>
            <person name="Gharbi K."/>
            <person name="Hall N."/>
            <person name="Watson M."/>
            <person name="Adriaenssens E.M."/>
            <person name="Foster-Nyarko E."/>
            <person name="Jarju S."/>
            <person name="Secka A."/>
            <person name="Antonio M."/>
            <person name="Oren A."/>
            <person name="Chaudhuri R.R."/>
            <person name="La Ragione R."/>
            <person name="Hildebrand F."/>
            <person name="Pallen M.J."/>
        </authorList>
    </citation>
    <scope>NUCLEOTIDE SEQUENCE</scope>
    <source>
        <strain evidence="3">CHK178-757</strain>
    </source>
</reference>
<protein>
    <submittedName>
        <fullName evidence="3">Biotin/lipoyl-binding protein</fullName>
    </submittedName>
</protein>
<evidence type="ECO:0000256" key="1">
    <source>
        <dbReference type="ARBA" id="ARBA00023267"/>
    </source>
</evidence>
<dbReference type="InterPro" id="IPR050709">
    <property type="entry name" value="Biotin_Carboxyl_Carrier/Decarb"/>
</dbReference>
<dbReference type="SUPFAM" id="SSF51230">
    <property type="entry name" value="Single hybrid motif"/>
    <property type="match status" value="1"/>
</dbReference>
<dbReference type="PANTHER" id="PTHR45266:SF3">
    <property type="entry name" value="OXALOACETATE DECARBOXYLASE ALPHA CHAIN"/>
    <property type="match status" value="1"/>
</dbReference>
<accession>A0A9D1F3D5</accession>
<proteinExistence type="predicted"/>
<reference evidence="3" key="1">
    <citation type="submission" date="2020-10" db="EMBL/GenBank/DDBJ databases">
        <authorList>
            <person name="Gilroy R."/>
        </authorList>
    </citation>
    <scope>NUCLEOTIDE SEQUENCE</scope>
    <source>
        <strain evidence="3">CHK178-757</strain>
    </source>
</reference>
<evidence type="ECO:0000313" key="4">
    <source>
        <dbReference type="Proteomes" id="UP000823927"/>
    </source>
</evidence>
<dbReference type="PROSITE" id="PS50968">
    <property type="entry name" value="BIOTINYL_LIPOYL"/>
    <property type="match status" value="1"/>
</dbReference>
<name>A0A9D1F3D5_9FIRM</name>
<dbReference type="EMBL" id="DVIT01000016">
    <property type="protein sequence ID" value="HIS46791.1"/>
    <property type="molecule type" value="Genomic_DNA"/>
</dbReference>
<keyword evidence="1" id="KW-0092">Biotin</keyword>
<sequence length="137" mass="13275">MKNYIITVNGTSYEVSVEEAGAVSAEKTVVMPSAAPAAPAAAPKAAPAPAAAPKAAAPAPAASGAAGSVTVTSPMPGKIIDVKVNVGDAVKRGDVVLILEAMKMENEIVAPEDGTVATINVAAGASVEAGAVLATLN</sequence>
<dbReference type="FunFam" id="2.40.50.100:FF:000003">
    <property type="entry name" value="Acetyl-CoA carboxylase biotin carboxyl carrier protein"/>
    <property type="match status" value="1"/>
</dbReference>